<evidence type="ECO:0000313" key="2">
    <source>
        <dbReference type="EMBL" id="KAJ1157928.1"/>
    </source>
</evidence>
<dbReference type="EMBL" id="JANPWB010000009">
    <property type="protein sequence ID" value="KAJ1157928.1"/>
    <property type="molecule type" value="Genomic_DNA"/>
</dbReference>
<reference evidence="2" key="1">
    <citation type="journal article" date="2022" name="bioRxiv">
        <title>Sequencing and chromosome-scale assembly of the giantPleurodeles waltlgenome.</title>
        <authorList>
            <person name="Brown T."/>
            <person name="Elewa A."/>
            <person name="Iarovenko S."/>
            <person name="Subramanian E."/>
            <person name="Araus A.J."/>
            <person name="Petzold A."/>
            <person name="Susuki M."/>
            <person name="Suzuki K.-i.T."/>
            <person name="Hayashi T."/>
            <person name="Toyoda A."/>
            <person name="Oliveira C."/>
            <person name="Osipova E."/>
            <person name="Leigh N.D."/>
            <person name="Simon A."/>
            <person name="Yun M.H."/>
        </authorList>
    </citation>
    <scope>NUCLEOTIDE SEQUENCE</scope>
    <source>
        <strain evidence="2">20211129_DDA</strain>
        <tissue evidence="2">Liver</tissue>
    </source>
</reference>
<proteinExistence type="predicted"/>
<keyword evidence="3" id="KW-1185">Reference proteome</keyword>
<dbReference type="AlphaFoldDB" id="A0AAV7S1C2"/>
<feature type="region of interest" description="Disordered" evidence="1">
    <location>
        <begin position="175"/>
        <end position="194"/>
    </location>
</feature>
<sequence length="316" mass="35529">MLIIYREDRQITFLDQEHYENEIGKDEGILEVEAVKNASVGNKTQWVKYTKWDEDVENYKENTFVQMTAMYKKLVDVSNCYICTHLPTTTQGKSNYTQIPLTKYIACNILNNMFGRDVKGTIKRRLKKGKKRGKRDSIIANWVSTLAAGKRPSIEEKSGIAYLISVLQADSIRPTKTSVEEGTEGKGMNTCGELTPKAGEKELLDAFNTGKDKGHTQGGTSIEMSSASLAINKKKKALRCFRYHKGSTTTTDNSSIKIGSSSCNKTSGLDNLRNGSTALLLKTTCRRSHEDYPKQGYKEMQREKNKVEMTPIHQDL</sequence>
<comment type="caution">
    <text evidence="2">The sequence shown here is derived from an EMBL/GenBank/DDBJ whole genome shotgun (WGS) entry which is preliminary data.</text>
</comment>
<organism evidence="2 3">
    <name type="scientific">Pleurodeles waltl</name>
    <name type="common">Iberian ribbed newt</name>
    <dbReference type="NCBI Taxonomy" id="8319"/>
    <lineage>
        <taxon>Eukaryota</taxon>
        <taxon>Metazoa</taxon>
        <taxon>Chordata</taxon>
        <taxon>Craniata</taxon>
        <taxon>Vertebrata</taxon>
        <taxon>Euteleostomi</taxon>
        <taxon>Amphibia</taxon>
        <taxon>Batrachia</taxon>
        <taxon>Caudata</taxon>
        <taxon>Salamandroidea</taxon>
        <taxon>Salamandridae</taxon>
        <taxon>Pleurodelinae</taxon>
        <taxon>Pleurodeles</taxon>
    </lineage>
</organism>
<evidence type="ECO:0000313" key="3">
    <source>
        <dbReference type="Proteomes" id="UP001066276"/>
    </source>
</evidence>
<gene>
    <name evidence="2" type="ORF">NDU88_010625</name>
</gene>
<name>A0AAV7S1C2_PLEWA</name>
<protein>
    <submittedName>
        <fullName evidence="2">Uncharacterized protein</fullName>
    </submittedName>
</protein>
<dbReference type="Proteomes" id="UP001066276">
    <property type="component" value="Chromosome 5"/>
</dbReference>
<accession>A0AAV7S1C2</accession>
<evidence type="ECO:0000256" key="1">
    <source>
        <dbReference type="SAM" id="MobiDB-lite"/>
    </source>
</evidence>